<gene>
    <name evidence="1" type="ORF">CGLO_17178</name>
</gene>
<dbReference type="Proteomes" id="UP000015530">
    <property type="component" value="Unassembled WGS sequence"/>
</dbReference>
<comment type="caution">
    <text evidence="1">The sequence shown here is derived from an EMBL/GenBank/DDBJ whole genome shotgun (WGS) entry which is preliminary data.</text>
</comment>
<dbReference type="EMBL" id="AMYD01004092">
    <property type="protein sequence ID" value="EQB44105.1"/>
    <property type="molecule type" value="Genomic_DNA"/>
</dbReference>
<accession>T0L768</accession>
<organism evidence="1 2">
    <name type="scientific">Colletotrichum gloeosporioides (strain Cg-14)</name>
    <name type="common">Anthracnose fungus</name>
    <name type="synonym">Glomerella cingulata</name>
    <dbReference type="NCBI Taxonomy" id="1237896"/>
    <lineage>
        <taxon>Eukaryota</taxon>
        <taxon>Fungi</taxon>
        <taxon>Dikarya</taxon>
        <taxon>Ascomycota</taxon>
        <taxon>Pezizomycotina</taxon>
        <taxon>Sordariomycetes</taxon>
        <taxon>Hypocreomycetidae</taxon>
        <taxon>Glomerellales</taxon>
        <taxon>Glomerellaceae</taxon>
        <taxon>Colletotrichum</taxon>
        <taxon>Colletotrichum gloeosporioides species complex</taxon>
    </lineage>
</organism>
<protein>
    <submittedName>
        <fullName evidence="1">Uncharacterized protein</fullName>
    </submittedName>
</protein>
<reference evidence="2" key="1">
    <citation type="journal article" date="2013" name="Mol. Plant Microbe Interact.">
        <title>Global aspects of pacC regulation of pathogenicity genes in Colletotrichum gloeosporioides as revealed by transcriptome analysis.</title>
        <authorList>
            <person name="Alkan N."/>
            <person name="Meng X."/>
            <person name="Friedlander G."/>
            <person name="Reuveni E."/>
            <person name="Sukno S."/>
            <person name="Sherman A."/>
            <person name="Thon M."/>
            <person name="Fluhr R."/>
            <person name="Prusky D."/>
        </authorList>
    </citation>
    <scope>NUCLEOTIDE SEQUENCE [LARGE SCALE GENOMIC DNA]</scope>
    <source>
        <strain evidence="2">Cg-14</strain>
    </source>
</reference>
<proteinExistence type="predicted"/>
<dbReference type="HOGENOM" id="CLU_3377056_0_0_1"/>
<name>T0L768_COLGC</name>
<dbReference type="AlphaFoldDB" id="T0L768"/>
<evidence type="ECO:0000313" key="1">
    <source>
        <dbReference type="EMBL" id="EQB44105.1"/>
    </source>
</evidence>
<sequence length="34" mass="4132">MTWLMFEGVHEYHVLRDTFRIDASLKVTYDETNL</sequence>
<evidence type="ECO:0000313" key="2">
    <source>
        <dbReference type="Proteomes" id="UP000015530"/>
    </source>
</evidence>